<gene>
    <name evidence="1" type="ORF">MENT_LOCUS39691</name>
</gene>
<accession>A0A6V7WJF6</accession>
<reference evidence="1 2" key="1">
    <citation type="submission" date="2020-08" db="EMBL/GenBank/DDBJ databases">
        <authorList>
            <person name="Koutsovoulos G."/>
            <person name="Danchin GJ E."/>
        </authorList>
    </citation>
    <scope>NUCLEOTIDE SEQUENCE [LARGE SCALE GENOMIC DNA]</scope>
</reference>
<evidence type="ECO:0000313" key="2">
    <source>
        <dbReference type="Proteomes" id="UP000580250"/>
    </source>
</evidence>
<dbReference type="EMBL" id="CAJEWN010000624">
    <property type="protein sequence ID" value="CAD2187129.1"/>
    <property type="molecule type" value="Genomic_DNA"/>
</dbReference>
<evidence type="ECO:0000313" key="1">
    <source>
        <dbReference type="EMBL" id="CAD2187129.1"/>
    </source>
</evidence>
<proteinExistence type="predicted"/>
<dbReference type="Proteomes" id="UP000580250">
    <property type="component" value="Unassembled WGS sequence"/>
</dbReference>
<name>A0A6V7WJF6_MELEN</name>
<protein>
    <submittedName>
        <fullName evidence="1">Uncharacterized protein</fullName>
    </submittedName>
</protein>
<organism evidence="1 2">
    <name type="scientific">Meloidogyne enterolobii</name>
    <name type="common">Root-knot nematode worm</name>
    <name type="synonym">Meloidogyne mayaguensis</name>
    <dbReference type="NCBI Taxonomy" id="390850"/>
    <lineage>
        <taxon>Eukaryota</taxon>
        <taxon>Metazoa</taxon>
        <taxon>Ecdysozoa</taxon>
        <taxon>Nematoda</taxon>
        <taxon>Chromadorea</taxon>
        <taxon>Rhabditida</taxon>
        <taxon>Tylenchina</taxon>
        <taxon>Tylenchomorpha</taxon>
        <taxon>Tylenchoidea</taxon>
        <taxon>Meloidogynidae</taxon>
        <taxon>Meloidogyninae</taxon>
        <taxon>Meloidogyne</taxon>
    </lineage>
</organism>
<sequence>MFYQLLIVANILIKSFIINNENNINYYNEKIHPEQILTVAYHKALEDFTFRANRYYLLLDKLTIYKNSITTFRSNNRMQITTIKAVDDPKREEIMLTSFNIACFASDTEFDENVLIKIYKGLLFLITKGIEKEKAEASQNGLLLIGEGHH</sequence>
<dbReference type="AlphaFoldDB" id="A0A6V7WJF6"/>
<comment type="caution">
    <text evidence="1">The sequence shown here is derived from an EMBL/GenBank/DDBJ whole genome shotgun (WGS) entry which is preliminary data.</text>
</comment>